<organism evidence="3 4">
    <name type="scientific">Streptomyces ovatisporus</name>
    <dbReference type="NCBI Taxonomy" id="1128682"/>
    <lineage>
        <taxon>Bacteria</taxon>
        <taxon>Bacillati</taxon>
        <taxon>Actinomycetota</taxon>
        <taxon>Actinomycetes</taxon>
        <taxon>Kitasatosporales</taxon>
        <taxon>Streptomycetaceae</taxon>
        <taxon>Streptomyces</taxon>
    </lineage>
</organism>
<dbReference type="CDD" id="cd00093">
    <property type="entry name" value="HTH_XRE"/>
    <property type="match status" value="1"/>
</dbReference>
<evidence type="ECO:0000259" key="2">
    <source>
        <dbReference type="Pfam" id="PF19054"/>
    </source>
</evidence>
<feature type="non-terminal residue" evidence="3">
    <location>
        <position position="285"/>
    </location>
</feature>
<comment type="caution">
    <text evidence="3">The sequence shown here is derived from an EMBL/GenBank/DDBJ whole genome shotgun (WGS) entry which is preliminary data.</text>
</comment>
<reference evidence="4" key="1">
    <citation type="journal article" date="2019" name="Int. J. Syst. Evol. Microbiol.">
        <title>The Global Catalogue of Microorganisms (GCM) 10K type strain sequencing project: providing services to taxonomists for standard genome sequencing and annotation.</title>
        <authorList>
            <consortium name="The Broad Institute Genomics Platform"/>
            <consortium name="The Broad Institute Genome Sequencing Center for Infectious Disease"/>
            <person name="Wu L."/>
            <person name="Ma J."/>
        </authorList>
    </citation>
    <scope>NUCLEOTIDE SEQUENCE [LARGE SCALE GENOMIC DNA]</scope>
    <source>
        <strain evidence="4">CGMCC 4.7357</strain>
    </source>
</reference>
<keyword evidence="4" id="KW-1185">Reference proteome</keyword>
<dbReference type="EMBL" id="JBHSFH010000015">
    <property type="protein sequence ID" value="MFC4497564.1"/>
    <property type="molecule type" value="Genomic_DNA"/>
</dbReference>
<dbReference type="InterPro" id="IPR010982">
    <property type="entry name" value="Lambda_DNA-bd_dom_sf"/>
</dbReference>
<protein>
    <submittedName>
        <fullName evidence="3">Scr1 family TA system antitoxin-like transcriptional regulator</fullName>
    </submittedName>
</protein>
<name>A0ABV9ACH8_9ACTN</name>
<proteinExistence type="predicted"/>
<accession>A0ABV9ACH8</accession>
<dbReference type="Gene3D" id="1.10.260.40">
    <property type="entry name" value="lambda repressor-like DNA-binding domains"/>
    <property type="match status" value="1"/>
</dbReference>
<dbReference type="InterPro" id="IPR043917">
    <property type="entry name" value="DUF5753"/>
</dbReference>
<feature type="domain" description="DUF5753" evidence="2">
    <location>
        <begin position="118"/>
        <end position="285"/>
    </location>
</feature>
<dbReference type="Pfam" id="PF19054">
    <property type="entry name" value="DUF5753"/>
    <property type="match status" value="1"/>
</dbReference>
<evidence type="ECO:0000313" key="3">
    <source>
        <dbReference type="EMBL" id="MFC4497564.1"/>
    </source>
</evidence>
<dbReference type="SUPFAM" id="SSF47413">
    <property type="entry name" value="lambda repressor-like DNA-binding domains"/>
    <property type="match status" value="1"/>
</dbReference>
<feature type="region of interest" description="Disordered" evidence="1">
    <location>
        <begin position="1"/>
        <end position="32"/>
    </location>
</feature>
<gene>
    <name evidence="3" type="ORF">ACFPA8_25880</name>
</gene>
<sequence length="285" mass="32037">MTRPDVGRGTAGPSRLSVRDGREGTQTMKFRPQTLTPDRSARHFFGAELRRHREAAGLSLVRMAAVVLSSKSALARIETAELMPPPDLPGKLDLAFGTDEFFTRLYGLVRREVHPDQYRRYMEFEERAEVVEDFAPHVVPGLLQTEAYARAFFGYAPGITAEQTEERVQARLGRQERLRSSNPPRYWAILDEALLHRTVGSAEVMRGQLSALLPMLDTEHVKIQVLPFSHGGHALMEGPLKLLRMPGGQTVAYEEGRRSGQLLEDPEEVKGRWALYDALRAYALS</sequence>
<dbReference type="Proteomes" id="UP001595997">
    <property type="component" value="Unassembled WGS sequence"/>
</dbReference>
<dbReference type="Pfam" id="PF13560">
    <property type="entry name" value="HTH_31"/>
    <property type="match status" value="1"/>
</dbReference>
<evidence type="ECO:0000313" key="4">
    <source>
        <dbReference type="Proteomes" id="UP001595997"/>
    </source>
</evidence>
<dbReference type="InterPro" id="IPR001387">
    <property type="entry name" value="Cro/C1-type_HTH"/>
</dbReference>
<evidence type="ECO:0000256" key="1">
    <source>
        <dbReference type="SAM" id="MobiDB-lite"/>
    </source>
</evidence>